<accession>A0ABD3KSL1</accession>
<reference evidence="1 2" key="1">
    <citation type="submission" date="2024-11" db="EMBL/GenBank/DDBJ databases">
        <title>Chromosome-level genome assembly of Eucalyptus globulus Labill. provides insights into its genome evolution.</title>
        <authorList>
            <person name="Li X."/>
        </authorList>
    </citation>
    <scope>NUCLEOTIDE SEQUENCE [LARGE SCALE GENOMIC DNA]</scope>
    <source>
        <strain evidence="1">CL2024</strain>
        <tissue evidence="1">Fresh tender leaves</tissue>
    </source>
</reference>
<name>A0ABD3KSL1_EUCGL</name>
<protein>
    <submittedName>
        <fullName evidence="1">Uncharacterized protein</fullName>
    </submittedName>
</protein>
<evidence type="ECO:0000313" key="2">
    <source>
        <dbReference type="Proteomes" id="UP001634007"/>
    </source>
</evidence>
<sequence>MGCVAAAVGGWWRPEPNVQRAVAGGRRQRAIGGEQRWPAVGGGSGRLEYGLCEMPNREAIRFPPKDGEWGFDISELEAMLLTGTTDHAVERAYKQDCTGRTQIIVALFDKYPSANSLLVTHGEGVGMLVSAFLKDATVYEDEPFTAGKFGLLTDPGQTGISYLPSSWLSDGL</sequence>
<dbReference type="Proteomes" id="UP001634007">
    <property type="component" value="Unassembled WGS sequence"/>
</dbReference>
<comment type="caution">
    <text evidence="1">The sequence shown here is derived from an EMBL/GenBank/DDBJ whole genome shotgun (WGS) entry which is preliminary data.</text>
</comment>
<proteinExistence type="predicted"/>
<dbReference type="PANTHER" id="PTHR16469:SF27">
    <property type="entry name" value="UBIQUITIN-ASSOCIATED AND SH3 DOMAIN-CONTAINING BA-RELATED"/>
    <property type="match status" value="1"/>
</dbReference>
<gene>
    <name evidence="1" type="ORF">ACJRO7_018141</name>
</gene>
<keyword evidence="2" id="KW-1185">Reference proteome</keyword>
<dbReference type="PANTHER" id="PTHR16469">
    <property type="entry name" value="UBIQUITIN-ASSOCIATED AND SH3 DOMAIN-CONTAINING BA-RELATED"/>
    <property type="match status" value="1"/>
</dbReference>
<dbReference type="EMBL" id="JBJKBG010000004">
    <property type="protein sequence ID" value="KAL3742774.1"/>
    <property type="molecule type" value="Genomic_DNA"/>
</dbReference>
<dbReference type="InterPro" id="IPR051710">
    <property type="entry name" value="Phosphatase_SH3-domain"/>
</dbReference>
<evidence type="ECO:0000313" key="1">
    <source>
        <dbReference type="EMBL" id="KAL3742774.1"/>
    </source>
</evidence>
<dbReference type="AlphaFoldDB" id="A0ABD3KSL1"/>
<organism evidence="1 2">
    <name type="scientific">Eucalyptus globulus</name>
    <name type="common">Tasmanian blue gum</name>
    <dbReference type="NCBI Taxonomy" id="34317"/>
    <lineage>
        <taxon>Eukaryota</taxon>
        <taxon>Viridiplantae</taxon>
        <taxon>Streptophyta</taxon>
        <taxon>Embryophyta</taxon>
        <taxon>Tracheophyta</taxon>
        <taxon>Spermatophyta</taxon>
        <taxon>Magnoliopsida</taxon>
        <taxon>eudicotyledons</taxon>
        <taxon>Gunneridae</taxon>
        <taxon>Pentapetalae</taxon>
        <taxon>rosids</taxon>
        <taxon>malvids</taxon>
        <taxon>Myrtales</taxon>
        <taxon>Myrtaceae</taxon>
        <taxon>Myrtoideae</taxon>
        <taxon>Eucalypteae</taxon>
        <taxon>Eucalyptus</taxon>
    </lineage>
</organism>